<evidence type="ECO:0000313" key="3">
    <source>
        <dbReference type="Proteomes" id="UP001165283"/>
    </source>
</evidence>
<feature type="region of interest" description="Disordered" evidence="1">
    <location>
        <begin position="1"/>
        <end position="21"/>
    </location>
</feature>
<evidence type="ECO:0000313" key="2">
    <source>
        <dbReference type="EMBL" id="MCO1658897.1"/>
    </source>
</evidence>
<organism evidence="2 3">
    <name type="scientific">Pseudonocardia humida</name>
    <dbReference type="NCBI Taxonomy" id="2800819"/>
    <lineage>
        <taxon>Bacteria</taxon>
        <taxon>Bacillati</taxon>
        <taxon>Actinomycetota</taxon>
        <taxon>Actinomycetes</taxon>
        <taxon>Pseudonocardiales</taxon>
        <taxon>Pseudonocardiaceae</taxon>
        <taxon>Pseudonocardia</taxon>
    </lineage>
</organism>
<feature type="compositionally biased region" description="Basic and acidic residues" evidence="1">
    <location>
        <begin position="1"/>
        <end position="11"/>
    </location>
</feature>
<evidence type="ECO:0000256" key="1">
    <source>
        <dbReference type="SAM" id="MobiDB-lite"/>
    </source>
</evidence>
<protein>
    <recommendedName>
        <fullName evidence="4">DUF4913 domain-containing protein</fullName>
    </recommendedName>
</protein>
<accession>A0ABT1A7A0</accession>
<evidence type="ECO:0008006" key="4">
    <source>
        <dbReference type="Google" id="ProtNLM"/>
    </source>
</evidence>
<dbReference type="EMBL" id="JAGSOV010000060">
    <property type="protein sequence ID" value="MCO1658897.1"/>
    <property type="molecule type" value="Genomic_DNA"/>
</dbReference>
<sequence length="219" mass="24128">MPDDPSRRRPPTEPAPDAVAGLAREVEELRKRVDPLTELPARVDAIARLIAQLADTVTNLAARADVAPPPSWLMLPDDPGAARELLDALTEWMARVFLRYPDAAEALPECWCWHPDVVEELVWLMHAWLAAYQGKHASVQLVGDWHDRQRPGVVRRIRQGAGSCSLENHQTRHGWTTTSTAAPTVPALDALDAIAGWWGLDRDQPAPEPAQTATGVGTW</sequence>
<keyword evidence="3" id="KW-1185">Reference proteome</keyword>
<name>A0ABT1A7A0_9PSEU</name>
<proteinExistence type="predicted"/>
<gene>
    <name evidence="2" type="ORF">KDL28_27890</name>
</gene>
<dbReference type="Proteomes" id="UP001165283">
    <property type="component" value="Unassembled WGS sequence"/>
</dbReference>
<comment type="caution">
    <text evidence="2">The sequence shown here is derived from an EMBL/GenBank/DDBJ whole genome shotgun (WGS) entry which is preliminary data.</text>
</comment>
<reference evidence="2" key="1">
    <citation type="submission" date="2021-04" db="EMBL/GenBank/DDBJ databases">
        <title>Pseudonocardia sp. nov., isolated from sandy soil of mangrove forest.</title>
        <authorList>
            <person name="Zan Z."/>
            <person name="Huang R."/>
            <person name="Liu W."/>
        </authorList>
    </citation>
    <scope>NUCLEOTIDE SEQUENCE</scope>
    <source>
        <strain evidence="2">S2-4</strain>
    </source>
</reference>